<feature type="domain" description="SpoVT-AbrB" evidence="2">
    <location>
        <begin position="3"/>
        <end position="48"/>
    </location>
</feature>
<reference evidence="4 6" key="2">
    <citation type="submission" date="2017-02" db="EMBL/GenBank/DDBJ databases">
        <authorList>
            <person name="Peterson S.W."/>
        </authorList>
    </citation>
    <scope>NUCLEOTIDE SEQUENCE [LARGE SCALE GENOMIC DNA]</scope>
    <source>
        <strain evidence="4 6">DSM 9653</strain>
    </source>
</reference>
<dbReference type="EMBL" id="LMAR01000052">
    <property type="protein sequence ID" value="KQK29156.1"/>
    <property type="molecule type" value="Genomic_DNA"/>
</dbReference>
<dbReference type="GO" id="GO:0003677">
    <property type="term" value="F:DNA binding"/>
    <property type="evidence" value="ECO:0007669"/>
    <property type="project" value="UniProtKB-UniRule"/>
</dbReference>
<keyword evidence="1" id="KW-0238">DNA-binding</keyword>
<proteinExistence type="predicted"/>
<evidence type="ECO:0000313" key="3">
    <source>
        <dbReference type="EMBL" id="KQK29156.1"/>
    </source>
</evidence>
<dbReference type="EMBL" id="FUYX01000010">
    <property type="protein sequence ID" value="SKB99568.1"/>
    <property type="molecule type" value="Genomic_DNA"/>
</dbReference>
<evidence type="ECO:0000313" key="5">
    <source>
        <dbReference type="Proteomes" id="UP000051562"/>
    </source>
</evidence>
<evidence type="ECO:0000313" key="4">
    <source>
        <dbReference type="EMBL" id="SKB99568.1"/>
    </source>
</evidence>
<evidence type="ECO:0000313" key="6">
    <source>
        <dbReference type="Proteomes" id="UP000190130"/>
    </source>
</evidence>
<gene>
    <name evidence="3" type="ORF">ARD30_19080</name>
    <name evidence="4" type="ORF">SAMN05660750_03500</name>
</gene>
<dbReference type="OrthoDB" id="9795766at2"/>
<reference evidence="3 5" key="1">
    <citation type="submission" date="2015-10" db="EMBL/GenBank/DDBJ databases">
        <title>Draft genome of Bosea thiooxidans.</title>
        <authorList>
            <person name="Wang X."/>
        </authorList>
    </citation>
    <scope>NUCLEOTIDE SEQUENCE [LARGE SCALE GENOMIC DNA]</scope>
    <source>
        <strain evidence="3 5">CGMCC 9174</strain>
    </source>
</reference>
<dbReference type="SMART" id="SM00966">
    <property type="entry name" value="SpoVT_AbrB"/>
    <property type="match status" value="1"/>
</dbReference>
<dbReference type="InterPro" id="IPR007159">
    <property type="entry name" value="SpoVT-AbrB_dom"/>
</dbReference>
<evidence type="ECO:0000256" key="1">
    <source>
        <dbReference type="PROSITE-ProRule" id="PRU01076"/>
    </source>
</evidence>
<organism evidence="3 5">
    <name type="scientific">Bosea thiooxidans</name>
    <dbReference type="NCBI Taxonomy" id="53254"/>
    <lineage>
        <taxon>Bacteria</taxon>
        <taxon>Pseudomonadati</taxon>
        <taxon>Pseudomonadota</taxon>
        <taxon>Alphaproteobacteria</taxon>
        <taxon>Hyphomicrobiales</taxon>
        <taxon>Boseaceae</taxon>
        <taxon>Bosea</taxon>
    </lineage>
</organism>
<protein>
    <submittedName>
        <fullName evidence="3 4">Antitoxin</fullName>
    </submittedName>
</protein>
<evidence type="ECO:0000259" key="2">
    <source>
        <dbReference type="PROSITE" id="PS51740"/>
    </source>
</evidence>
<name>A0A0Q3KXX1_9HYPH</name>
<sequence>MRSAVKKIGNSAGIVIPKPLLAEIGAKAGDGVELTVEQGRIVIQRVQEQVREGWADDARRLAAAEDDGLAWPEFGNAEDAELTW</sequence>
<dbReference type="AlphaFoldDB" id="A0A0Q3KXX1"/>
<accession>A0A0Q3KXX1</accession>
<keyword evidence="5" id="KW-1185">Reference proteome</keyword>
<dbReference type="Proteomes" id="UP000190130">
    <property type="component" value="Unassembled WGS sequence"/>
</dbReference>
<dbReference type="Gene3D" id="2.10.260.10">
    <property type="match status" value="1"/>
</dbReference>
<dbReference type="Pfam" id="PF04014">
    <property type="entry name" value="MazE_antitoxin"/>
    <property type="match status" value="1"/>
</dbReference>
<dbReference type="InterPro" id="IPR037914">
    <property type="entry name" value="SpoVT-AbrB_sf"/>
</dbReference>
<dbReference type="PROSITE" id="PS51740">
    <property type="entry name" value="SPOVT_ABRB"/>
    <property type="match status" value="1"/>
</dbReference>
<dbReference type="SUPFAM" id="SSF89447">
    <property type="entry name" value="AbrB/MazE/MraZ-like"/>
    <property type="match status" value="1"/>
</dbReference>
<dbReference type="Proteomes" id="UP000051562">
    <property type="component" value="Unassembled WGS sequence"/>
</dbReference>
<dbReference type="STRING" id="53254.SAMN05660750_03500"/>
<dbReference type="RefSeq" id="WP_055729517.1">
    <property type="nucleotide sequence ID" value="NZ_FUYX01000010.1"/>
</dbReference>